<dbReference type="SMART" id="SM00220">
    <property type="entry name" value="S_TKc"/>
    <property type="match status" value="1"/>
</dbReference>
<evidence type="ECO:0000256" key="4">
    <source>
        <dbReference type="ARBA" id="ARBA00022741"/>
    </source>
</evidence>
<dbReference type="OrthoDB" id="63267at2759"/>
<dbReference type="STRING" id="37360.A0A0G4IWN1"/>
<evidence type="ECO:0000256" key="6">
    <source>
        <dbReference type="ARBA" id="ARBA00022840"/>
    </source>
</evidence>
<feature type="region of interest" description="Disordered" evidence="7">
    <location>
        <begin position="181"/>
        <end position="212"/>
    </location>
</feature>
<evidence type="ECO:0000313" key="10">
    <source>
        <dbReference type="EMBL" id="CEO99627.1"/>
    </source>
</evidence>
<keyword evidence="12" id="KW-1185">Reference proteome</keyword>
<evidence type="ECO:0000259" key="8">
    <source>
        <dbReference type="PROSITE" id="PS50003"/>
    </source>
</evidence>
<evidence type="ECO:0000256" key="2">
    <source>
        <dbReference type="ARBA" id="ARBA00022527"/>
    </source>
</evidence>
<dbReference type="PANTHER" id="PTHR24351">
    <property type="entry name" value="RIBOSOMAL PROTEIN S6 KINASE"/>
    <property type="match status" value="1"/>
</dbReference>
<dbReference type="InterPro" id="IPR000719">
    <property type="entry name" value="Prot_kinase_dom"/>
</dbReference>
<reference evidence="11 13" key="2">
    <citation type="submission" date="2018-03" db="EMBL/GenBank/DDBJ databases">
        <authorList>
            <person name="Fogelqvist J."/>
        </authorList>
    </citation>
    <scope>NUCLEOTIDE SEQUENCE [LARGE SCALE GENOMIC DNA]</scope>
</reference>
<protein>
    <recommendedName>
        <fullName evidence="14">Non-specific serine/threonine protein kinase</fullName>
    </recommendedName>
</protein>
<evidence type="ECO:0000256" key="3">
    <source>
        <dbReference type="ARBA" id="ARBA00022679"/>
    </source>
</evidence>
<keyword evidence="2" id="KW-0723">Serine/threonine-protein kinase</keyword>
<evidence type="ECO:0000256" key="1">
    <source>
        <dbReference type="ARBA" id="ARBA00006935"/>
    </source>
</evidence>
<dbReference type="EMBL" id="CDSF01000092">
    <property type="protein sequence ID" value="CEO99627.1"/>
    <property type="molecule type" value="Genomic_DNA"/>
</dbReference>
<evidence type="ECO:0008006" key="14">
    <source>
        <dbReference type="Google" id="ProtNLM"/>
    </source>
</evidence>
<evidence type="ECO:0000313" key="12">
    <source>
        <dbReference type="Proteomes" id="UP000039324"/>
    </source>
</evidence>
<dbReference type="InterPro" id="IPR011993">
    <property type="entry name" value="PH-like_dom_sf"/>
</dbReference>
<evidence type="ECO:0000256" key="5">
    <source>
        <dbReference type="ARBA" id="ARBA00022777"/>
    </source>
</evidence>
<dbReference type="EMBL" id="OVEO01000008">
    <property type="protein sequence ID" value="SPQ98036.1"/>
    <property type="molecule type" value="Genomic_DNA"/>
</dbReference>
<evidence type="ECO:0000259" key="9">
    <source>
        <dbReference type="PROSITE" id="PS50011"/>
    </source>
</evidence>
<keyword evidence="5" id="KW-0418">Kinase</keyword>
<dbReference type="AlphaFoldDB" id="A0A0G4IWN1"/>
<dbReference type="Proteomes" id="UP000039324">
    <property type="component" value="Unassembled WGS sequence"/>
</dbReference>
<comment type="similarity">
    <text evidence="1">Belongs to the protein kinase superfamily. AGC Ser/Thr protein kinase family. RAC subfamily.</text>
</comment>
<dbReference type="Gene3D" id="3.30.200.20">
    <property type="entry name" value="Phosphorylase Kinase, domain 1"/>
    <property type="match status" value="1"/>
</dbReference>
<keyword evidence="6" id="KW-0067">ATP-binding</keyword>
<feature type="domain" description="PH" evidence="8">
    <location>
        <begin position="8"/>
        <end position="106"/>
    </location>
</feature>
<dbReference type="InterPro" id="IPR011009">
    <property type="entry name" value="Kinase-like_dom_sf"/>
</dbReference>
<keyword evidence="4" id="KW-0547">Nucleotide-binding</keyword>
<dbReference type="Pfam" id="PF00169">
    <property type="entry name" value="PH"/>
    <property type="match status" value="1"/>
</dbReference>
<dbReference type="InterPro" id="IPR001849">
    <property type="entry name" value="PH_domain"/>
</dbReference>
<feature type="compositionally biased region" description="Low complexity" evidence="7">
    <location>
        <begin position="192"/>
        <end position="210"/>
    </location>
</feature>
<dbReference type="SUPFAM" id="SSF56112">
    <property type="entry name" value="Protein kinase-like (PK-like)"/>
    <property type="match status" value="1"/>
</dbReference>
<dbReference type="SUPFAM" id="SSF50729">
    <property type="entry name" value="PH domain-like"/>
    <property type="match status" value="1"/>
</dbReference>
<dbReference type="OMA" id="AIPIHEM"/>
<dbReference type="Pfam" id="PF00069">
    <property type="entry name" value="Pkinase"/>
    <property type="match status" value="1"/>
</dbReference>
<dbReference type="GO" id="GO:0005524">
    <property type="term" value="F:ATP binding"/>
    <property type="evidence" value="ECO:0007669"/>
    <property type="project" value="UniProtKB-KW"/>
</dbReference>
<feature type="domain" description="Protein kinase" evidence="9">
    <location>
        <begin position="229"/>
        <end position="478"/>
    </location>
</feature>
<keyword evidence="3" id="KW-0808">Transferase</keyword>
<geneLocation type="mitochondrion" evidence="11"/>
<dbReference type="SMART" id="SM00233">
    <property type="entry name" value="PH"/>
    <property type="match status" value="1"/>
</dbReference>
<dbReference type="GO" id="GO:0004674">
    <property type="term" value="F:protein serine/threonine kinase activity"/>
    <property type="evidence" value="ECO:0007669"/>
    <property type="project" value="UniProtKB-KW"/>
</dbReference>
<dbReference type="Proteomes" id="UP000290189">
    <property type="component" value="Unassembled WGS sequence"/>
</dbReference>
<evidence type="ECO:0000313" key="13">
    <source>
        <dbReference type="Proteomes" id="UP000290189"/>
    </source>
</evidence>
<gene>
    <name evidence="10" type="ORF">PBRA_007360</name>
    <name evidence="11" type="ORF">PLBR_LOCUS5251</name>
</gene>
<dbReference type="PROSITE" id="PS50011">
    <property type="entry name" value="PROTEIN_KINASE_DOM"/>
    <property type="match status" value="1"/>
</dbReference>
<keyword evidence="11" id="KW-0496">Mitochondrion</keyword>
<evidence type="ECO:0000256" key="7">
    <source>
        <dbReference type="SAM" id="MobiDB-lite"/>
    </source>
</evidence>
<dbReference type="PROSITE" id="PS50003">
    <property type="entry name" value="PH_DOMAIN"/>
    <property type="match status" value="1"/>
</dbReference>
<reference evidence="10 12" key="1">
    <citation type="submission" date="2015-02" db="EMBL/GenBank/DDBJ databases">
        <authorList>
            <person name="Chooi Y.-H."/>
        </authorList>
    </citation>
    <scope>NUCLEOTIDE SEQUENCE [LARGE SCALE GENOMIC DNA]</scope>
    <source>
        <strain evidence="10">E3</strain>
    </source>
</reference>
<organism evidence="10 12">
    <name type="scientific">Plasmodiophora brassicae</name>
    <name type="common">Clubroot disease agent</name>
    <dbReference type="NCBI Taxonomy" id="37360"/>
    <lineage>
        <taxon>Eukaryota</taxon>
        <taxon>Sar</taxon>
        <taxon>Rhizaria</taxon>
        <taxon>Endomyxa</taxon>
        <taxon>Phytomyxea</taxon>
        <taxon>Plasmodiophorida</taxon>
        <taxon>Plasmodiophoridae</taxon>
        <taxon>Plasmodiophora</taxon>
    </lineage>
</organism>
<name>A0A0G4IWN1_PLABS</name>
<dbReference type="Gene3D" id="1.10.510.10">
    <property type="entry name" value="Transferase(Phosphotransferase) domain 1"/>
    <property type="match status" value="1"/>
</dbReference>
<proteinExistence type="inferred from homology"/>
<accession>A0A0G4IWN1</accession>
<sequence length="510" mass="56349">MPGSGPAKVVIRGYLRKKSPKGLVGLTLWQRRYFILYDNVLTYSKENGEDAKNQGAIPIHEMVAVKRVPKDPCRFDIIIASRVFSLLASTPADVDEWVDAVAAQIKLVKGRARRSHSNSDPDRLPTGKFWKDTKGVLDDLNSPSAPSASTASNAFTRIDLSQLQSLSNGPSMMNMRVASVTVPPMPSTDDLPASPAANNSSSKGSLGALAAHHEPTSSLAEMRFQIADMTVKKILGQGQFGTLCVVENAPTGNLYMMQRVKADLATATMAVDAMRRMAAFNNPYIMQCLDFEVTPDESWAVYEFVQGGTLFQHLRAQRRLPEDVVRFLAAEVVCAVRYLHRKGNLFRNMDPEHIGIDITGHVVLTDFRVAMDTSANVTPCRNPEYRSPEFVTVGIDTADSDWWRLGILIYELLVGFPPFRDQNADALNEKILSCSVRYPPFMSPDATALLGALLQVDTTKRLGSGPNGFRAVHAHAFFKDVDWRLVDVRNQDVPDAMVEQATALSRQHQQ</sequence>
<dbReference type="Gene3D" id="2.30.29.30">
    <property type="entry name" value="Pleckstrin-homology domain (PH domain)/Phosphotyrosine-binding domain (PTB)"/>
    <property type="match status" value="1"/>
</dbReference>
<evidence type="ECO:0000313" key="11">
    <source>
        <dbReference type="EMBL" id="SPQ98036.1"/>
    </source>
</evidence>